<comment type="caution">
    <text evidence="2">The sequence shown here is derived from an EMBL/GenBank/DDBJ whole genome shotgun (WGS) entry which is preliminary data.</text>
</comment>
<dbReference type="EMBL" id="JACHJJ010000026">
    <property type="protein sequence ID" value="MBB5966773.1"/>
    <property type="molecule type" value="Genomic_DNA"/>
</dbReference>
<accession>A0A841DDB2</accession>
<keyword evidence="1" id="KW-1133">Transmembrane helix</keyword>
<dbReference type="Proteomes" id="UP000562352">
    <property type="component" value="Unassembled WGS sequence"/>
</dbReference>
<feature type="transmembrane region" description="Helical" evidence="1">
    <location>
        <begin position="12"/>
        <end position="36"/>
    </location>
</feature>
<dbReference type="RefSeq" id="WP_184947162.1">
    <property type="nucleotide sequence ID" value="NZ_BAAAWZ010000001.1"/>
</dbReference>
<keyword evidence="3" id="KW-1185">Reference proteome</keyword>
<protein>
    <submittedName>
        <fullName evidence="2">Uncharacterized protein</fullName>
    </submittedName>
</protein>
<feature type="transmembrane region" description="Helical" evidence="1">
    <location>
        <begin position="220"/>
        <end position="244"/>
    </location>
</feature>
<feature type="transmembrane region" description="Helical" evidence="1">
    <location>
        <begin position="161"/>
        <end position="180"/>
    </location>
</feature>
<evidence type="ECO:0000313" key="2">
    <source>
        <dbReference type="EMBL" id="MBB5966773.1"/>
    </source>
</evidence>
<evidence type="ECO:0000313" key="3">
    <source>
        <dbReference type="Proteomes" id="UP000562352"/>
    </source>
</evidence>
<dbReference type="AlphaFoldDB" id="A0A841DDB2"/>
<keyword evidence="1" id="KW-0472">Membrane</keyword>
<keyword evidence="1" id="KW-0812">Transmembrane</keyword>
<name>A0A841DDB2_PLAVE</name>
<evidence type="ECO:0000256" key="1">
    <source>
        <dbReference type="SAM" id="Phobius"/>
    </source>
</evidence>
<gene>
    <name evidence="2" type="ORF">FHS22_006069</name>
</gene>
<feature type="transmembrane region" description="Helical" evidence="1">
    <location>
        <begin position="128"/>
        <end position="149"/>
    </location>
</feature>
<sequence length="245" mass="26727">MEDEQIRPFWRVAGFAVRLTLLVLLLAGAFLVALSVTPSDRTLGEFRAALEADRVSRVVYRPQEGGVSRLVWSEGPLVWHEVPGLLTGEGPGTYPVEQFRRDIHTIPGRVVREGPERDSRGIFPNWPFLVPVAQGAWTVGVAWVLALLIMIGSVPRLGNRWAWFWLFTVGQIGAILFLLLEPRPIWRGIGRERAAGQEPSGEPEPRSRLNVRLGGGTGCLLSIAVGIVSAIAAVGLGMLMGLLLG</sequence>
<reference evidence="2 3" key="1">
    <citation type="submission" date="2020-08" db="EMBL/GenBank/DDBJ databases">
        <title>Genomic Encyclopedia of Type Strains, Phase III (KMG-III): the genomes of soil and plant-associated and newly described type strains.</title>
        <authorList>
            <person name="Whitman W."/>
        </authorList>
    </citation>
    <scope>NUCLEOTIDE SEQUENCE [LARGE SCALE GENOMIC DNA]</scope>
    <source>
        <strain evidence="2 3">CECT 3303</strain>
    </source>
</reference>
<proteinExistence type="predicted"/>
<organism evidence="2 3">
    <name type="scientific">Planomonospora venezuelensis</name>
    <dbReference type="NCBI Taxonomy" id="1999"/>
    <lineage>
        <taxon>Bacteria</taxon>
        <taxon>Bacillati</taxon>
        <taxon>Actinomycetota</taxon>
        <taxon>Actinomycetes</taxon>
        <taxon>Streptosporangiales</taxon>
        <taxon>Streptosporangiaceae</taxon>
        <taxon>Planomonospora</taxon>
    </lineage>
</organism>